<keyword evidence="1" id="KW-0732">Signal</keyword>
<organism evidence="2 3">
    <name type="scientific">Lymnaea stagnalis</name>
    <name type="common">Great pond snail</name>
    <name type="synonym">Helix stagnalis</name>
    <dbReference type="NCBI Taxonomy" id="6523"/>
    <lineage>
        <taxon>Eukaryota</taxon>
        <taxon>Metazoa</taxon>
        <taxon>Spiralia</taxon>
        <taxon>Lophotrochozoa</taxon>
        <taxon>Mollusca</taxon>
        <taxon>Gastropoda</taxon>
        <taxon>Heterobranchia</taxon>
        <taxon>Euthyneura</taxon>
        <taxon>Panpulmonata</taxon>
        <taxon>Hygrophila</taxon>
        <taxon>Lymnaeoidea</taxon>
        <taxon>Lymnaeidae</taxon>
        <taxon>Lymnaea</taxon>
    </lineage>
</organism>
<sequence>MKPIVVTILGALLAVMLVLPFTQAAPYRDDLYNTDAEVGEVDGQTLARWILGHLADFKRERRVQLDAGFLSRHAALSNYINSHE</sequence>
<feature type="chain" id="PRO_5043629142" evidence="1">
    <location>
        <begin position="25"/>
        <end position="84"/>
    </location>
</feature>
<feature type="non-terminal residue" evidence="2">
    <location>
        <position position="84"/>
    </location>
</feature>
<feature type="signal peptide" evidence="1">
    <location>
        <begin position="1"/>
        <end position="24"/>
    </location>
</feature>
<evidence type="ECO:0000313" key="3">
    <source>
        <dbReference type="Proteomes" id="UP001497497"/>
    </source>
</evidence>
<evidence type="ECO:0000313" key="2">
    <source>
        <dbReference type="EMBL" id="CAL1548190.1"/>
    </source>
</evidence>
<reference evidence="2 3" key="1">
    <citation type="submission" date="2024-04" db="EMBL/GenBank/DDBJ databases">
        <authorList>
            <consortium name="Genoscope - CEA"/>
            <person name="William W."/>
        </authorList>
    </citation>
    <scope>NUCLEOTIDE SEQUENCE [LARGE SCALE GENOMIC DNA]</scope>
</reference>
<dbReference type="Proteomes" id="UP001497497">
    <property type="component" value="Unassembled WGS sequence"/>
</dbReference>
<name>A0AAV2IQR6_LYMST</name>
<gene>
    <name evidence="2" type="ORF">GSLYS_00021507001</name>
</gene>
<keyword evidence="3" id="KW-1185">Reference proteome</keyword>
<dbReference type="EMBL" id="CAXITT010001210">
    <property type="protein sequence ID" value="CAL1548190.1"/>
    <property type="molecule type" value="Genomic_DNA"/>
</dbReference>
<accession>A0AAV2IQR6</accession>
<comment type="caution">
    <text evidence="2">The sequence shown here is derived from an EMBL/GenBank/DDBJ whole genome shotgun (WGS) entry which is preliminary data.</text>
</comment>
<dbReference type="AlphaFoldDB" id="A0AAV2IQR6"/>
<protein>
    <submittedName>
        <fullName evidence="2">Uncharacterized protein</fullName>
    </submittedName>
</protein>
<proteinExistence type="predicted"/>
<evidence type="ECO:0000256" key="1">
    <source>
        <dbReference type="SAM" id="SignalP"/>
    </source>
</evidence>